<keyword evidence="1" id="KW-0472">Membrane</keyword>
<organism evidence="2 3">
    <name type="scientific">Microcystis aeruginosa Sj</name>
    <dbReference type="NCBI Taxonomy" id="1979544"/>
    <lineage>
        <taxon>Bacteria</taxon>
        <taxon>Bacillati</taxon>
        <taxon>Cyanobacteriota</taxon>
        <taxon>Cyanophyceae</taxon>
        <taxon>Oscillatoriophycideae</taxon>
        <taxon>Chroococcales</taxon>
        <taxon>Microcystaceae</taxon>
        <taxon>Microcystis</taxon>
    </lineage>
</organism>
<sequence>MFFQTGIDFVLSFMSISILFFSLPFVMFTNFNYETLGEYGIHSLDFLANCFKNHQNTLIAGINTGLGIVLGNWVINIFKYRNLIQDISKVFDLVVSNQIDDLYNIRIACESIRGRLTTHAGTIIGSPNDPSIIIIVSDPQRTIEERKGLLKDIAKIKDRESTIRDDDLYKGKLDDVKFFKSGNLKILVRYFRKLKVILEDLRNFTSYDFPNSIDDFDSFNWRSSEIYKDRTNFLIARINIAVCLGLMTKHIFKSFDTKAKQYLSEVYQLLLNLKQEIQDDKNIYSLLKEDFDTIQEFAQKHKIRIDNPEV</sequence>
<dbReference type="EMBL" id="BDSG01000052">
    <property type="protein sequence ID" value="GBL10877.1"/>
    <property type="molecule type" value="Genomic_DNA"/>
</dbReference>
<accession>A0A2Z6UMD2</accession>
<dbReference type="AlphaFoldDB" id="A0A2Z6UMD2"/>
<feature type="transmembrane region" description="Helical" evidence="1">
    <location>
        <begin position="7"/>
        <end position="28"/>
    </location>
</feature>
<keyword evidence="1" id="KW-0812">Transmembrane</keyword>
<dbReference type="RefSeq" id="WP_110579304.1">
    <property type="nucleotide sequence ID" value="NZ_BDSG01000052.1"/>
</dbReference>
<protein>
    <submittedName>
        <fullName evidence="2">Uncharacterized protein</fullName>
    </submittedName>
</protein>
<proteinExistence type="predicted"/>
<dbReference type="Proteomes" id="UP000248272">
    <property type="component" value="Unassembled WGS sequence"/>
</dbReference>
<feature type="transmembrane region" description="Helical" evidence="1">
    <location>
        <begin position="58"/>
        <end position="78"/>
    </location>
</feature>
<name>A0A2Z6UMD2_MICAE</name>
<comment type="caution">
    <text evidence="2">The sequence shown here is derived from an EMBL/GenBank/DDBJ whole genome shotgun (WGS) entry which is preliminary data.</text>
</comment>
<evidence type="ECO:0000313" key="3">
    <source>
        <dbReference type="Proteomes" id="UP000248272"/>
    </source>
</evidence>
<keyword evidence="1" id="KW-1133">Transmembrane helix</keyword>
<evidence type="ECO:0000313" key="2">
    <source>
        <dbReference type="EMBL" id="GBL10877.1"/>
    </source>
</evidence>
<gene>
    <name evidence="2" type="ORF">MSj_02372</name>
</gene>
<reference evidence="2 3" key="1">
    <citation type="journal article" date="2018" name="Front. Microbiol.">
        <title>Adaptation of the Freshwater Bloom-Forming Cyanobacterium Microcystis aeruginosa to Brackish Water Is Driven by Recent Horizontal Transfer of Sucrose Genes.</title>
        <authorList>
            <person name="Tanabe Y."/>
            <person name="Hodoki Y."/>
            <person name="Sano T."/>
            <person name="Tada K."/>
            <person name="Watanabe M.M."/>
        </authorList>
    </citation>
    <scope>NUCLEOTIDE SEQUENCE [LARGE SCALE GENOMIC DNA]</scope>
    <source>
        <strain evidence="2 3">Sj</strain>
    </source>
</reference>
<evidence type="ECO:0000256" key="1">
    <source>
        <dbReference type="SAM" id="Phobius"/>
    </source>
</evidence>